<reference evidence="1" key="2">
    <citation type="journal article" date="2015" name="Data Brief">
        <title>Shoot transcriptome of the giant reed, Arundo donax.</title>
        <authorList>
            <person name="Barrero R.A."/>
            <person name="Guerrero F.D."/>
            <person name="Moolhuijzen P."/>
            <person name="Goolsby J.A."/>
            <person name="Tidwell J."/>
            <person name="Bellgard S.E."/>
            <person name="Bellgard M.I."/>
        </authorList>
    </citation>
    <scope>NUCLEOTIDE SEQUENCE</scope>
    <source>
        <tissue evidence="1">Shoot tissue taken approximately 20 cm above the soil surface</tissue>
    </source>
</reference>
<reference evidence="1" key="1">
    <citation type="submission" date="2014-09" db="EMBL/GenBank/DDBJ databases">
        <authorList>
            <person name="Magalhaes I.L.F."/>
            <person name="Oliveira U."/>
            <person name="Santos F.R."/>
            <person name="Vidigal T.H.D.A."/>
            <person name="Brescovit A.D."/>
            <person name="Santos A.J."/>
        </authorList>
    </citation>
    <scope>NUCLEOTIDE SEQUENCE</scope>
    <source>
        <tissue evidence="1">Shoot tissue taken approximately 20 cm above the soil surface</tissue>
    </source>
</reference>
<sequence>MKMRELVLDLMRLLENLVQMEVQPQLLAKVVTYLLML</sequence>
<organism evidence="1">
    <name type="scientific">Arundo donax</name>
    <name type="common">Giant reed</name>
    <name type="synonym">Donax arundinaceus</name>
    <dbReference type="NCBI Taxonomy" id="35708"/>
    <lineage>
        <taxon>Eukaryota</taxon>
        <taxon>Viridiplantae</taxon>
        <taxon>Streptophyta</taxon>
        <taxon>Embryophyta</taxon>
        <taxon>Tracheophyta</taxon>
        <taxon>Spermatophyta</taxon>
        <taxon>Magnoliopsida</taxon>
        <taxon>Liliopsida</taxon>
        <taxon>Poales</taxon>
        <taxon>Poaceae</taxon>
        <taxon>PACMAD clade</taxon>
        <taxon>Arundinoideae</taxon>
        <taxon>Arundineae</taxon>
        <taxon>Arundo</taxon>
    </lineage>
</organism>
<accession>A0A0A9FB61</accession>
<protein>
    <submittedName>
        <fullName evidence="1">U4/U6 small nuclear ribonucleoprotein Prp3, putative</fullName>
    </submittedName>
</protein>
<dbReference type="EMBL" id="GBRH01192403">
    <property type="protein sequence ID" value="JAE05493.1"/>
    <property type="molecule type" value="Transcribed_RNA"/>
</dbReference>
<dbReference type="GO" id="GO:1990904">
    <property type="term" value="C:ribonucleoprotein complex"/>
    <property type="evidence" value="ECO:0007669"/>
    <property type="project" value="UniProtKB-KW"/>
</dbReference>
<dbReference type="AlphaFoldDB" id="A0A0A9FB61"/>
<evidence type="ECO:0000313" key="1">
    <source>
        <dbReference type="EMBL" id="JAE05493.1"/>
    </source>
</evidence>
<proteinExistence type="predicted"/>
<name>A0A0A9FB61_ARUDO</name>
<keyword evidence="1" id="KW-0687">Ribonucleoprotein</keyword>